<sequence length="509" mass="57032">MLGFTKKSPPQSSMNSSSEDGSDKKFKDGRIFHEETVTGVPHDDGFIPPTEKELKRLMLKIDLRVIPYIAILYLCSFLDRVNIGNAKVAGLTEDIDITDDQYNWALSLFFIGYILFEVPSNLMLKVVGPCIWIPLIMVVWGTIMALMSLCTNGPSLMAARFFLGVAESGLYPAAIFYLSKWYTKRQQAFRIALFYSSSTLSGAFGGVLAYGIQHMDGIHGLRGWQWIFIIEAIPTIFFGILTYFVLPDYPDKTSFLNEREREIIVRRIKLDVGAATETHFSWYQVLQAFLDWKVYLFAFSYICGAICVYSLAMFMPSIVQGMGYTSRLEAQLMSAPPYVFAFVATILNGYSTDKIGERGFHLAGVGFLASIGYVLLLTLQGYGSVATYIAAIITTTFAFATNPPMASFFSNNFGGETKRSVAYAIVLTIGNAGGAISGHIYRADDAPHYLRGHKICLGLMLGGAALALLIKYLLYRENKRRDNLTPEQYRIECERREPCDKHPDFRYIL</sequence>
<dbReference type="Proteomes" id="UP001209540">
    <property type="component" value="Unassembled WGS sequence"/>
</dbReference>
<keyword evidence="2" id="KW-0813">Transport</keyword>
<organism evidence="9 10">
    <name type="scientific">Phascolomyces articulosus</name>
    <dbReference type="NCBI Taxonomy" id="60185"/>
    <lineage>
        <taxon>Eukaryota</taxon>
        <taxon>Fungi</taxon>
        <taxon>Fungi incertae sedis</taxon>
        <taxon>Mucoromycota</taxon>
        <taxon>Mucoromycotina</taxon>
        <taxon>Mucoromycetes</taxon>
        <taxon>Mucorales</taxon>
        <taxon>Lichtheimiaceae</taxon>
        <taxon>Phascolomyces</taxon>
    </lineage>
</organism>
<dbReference type="InterPro" id="IPR036259">
    <property type="entry name" value="MFS_trans_sf"/>
</dbReference>
<feature type="domain" description="Major facilitator superfamily (MFS) profile" evidence="8">
    <location>
        <begin position="65"/>
        <end position="479"/>
    </location>
</feature>
<comment type="subcellular location">
    <subcellularLocation>
        <location evidence="1">Membrane</location>
        <topology evidence="1">Multi-pass membrane protein</topology>
    </subcellularLocation>
</comment>
<comment type="caution">
    <text evidence="9">The sequence shown here is derived from an EMBL/GenBank/DDBJ whole genome shotgun (WGS) entry which is preliminary data.</text>
</comment>
<dbReference type="AlphaFoldDB" id="A0AAD5PE09"/>
<feature type="transmembrane region" description="Helical" evidence="7">
    <location>
        <begin position="335"/>
        <end position="352"/>
    </location>
</feature>
<dbReference type="PANTHER" id="PTHR43791">
    <property type="entry name" value="PERMEASE-RELATED"/>
    <property type="match status" value="1"/>
</dbReference>
<dbReference type="CDD" id="cd17327">
    <property type="entry name" value="MFS_FEN2_like"/>
    <property type="match status" value="1"/>
</dbReference>
<evidence type="ECO:0000256" key="7">
    <source>
        <dbReference type="SAM" id="Phobius"/>
    </source>
</evidence>
<feature type="transmembrane region" description="Helical" evidence="7">
    <location>
        <begin position="101"/>
        <end position="118"/>
    </location>
</feature>
<reference evidence="9" key="2">
    <citation type="submission" date="2023-02" db="EMBL/GenBank/DDBJ databases">
        <authorList>
            <consortium name="DOE Joint Genome Institute"/>
            <person name="Mondo S.J."/>
            <person name="Chang Y."/>
            <person name="Wang Y."/>
            <person name="Ahrendt S."/>
            <person name="Andreopoulos W."/>
            <person name="Barry K."/>
            <person name="Beard J."/>
            <person name="Benny G.L."/>
            <person name="Blankenship S."/>
            <person name="Bonito G."/>
            <person name="Cuomo C."/>
            <person name="Desiro A."/>
            <person name="Gervers K.A."/>
            <person name="Hundley H."/>
            <person name="Kuo A."/>
            <person name="LaButti K."/>
            <person name="Lang B.F."/>
            <person name="Lipzen A."/>
            <person name="O'Donnell K."/>
            <person name="Pangilinan J."/>
            <person name="Reynolds N."/>
            <person name="Sandor L."/>
            <person name="Smith M.W."/>
            <person name="Tsang A."/>
            <person name="Grigoriev I.V."/>
            <person name="Stajich J.E."/>
            <person name="Spatafora J.W."/>
        </authorList>
    </citation>
    <scope>NUCLEOTIDE SEQUENCE</scope>
    <source>
        <strain evidence="9">RSA 2281</strain>
    </source>
</reference>
<evidence type="ECO:0000313" key="9">
    <source>
        <dbReference type="EMBL" id="KAI9263336.1"/>
    </source>
</evidence>
<accession>A0AAD5PE09</accession>
<keyword evidence="3 7" id="KW-0812">Transmembrane</keyword>
<dbReference type="InterPro" id="IPR011701">
    <property type="entry name" value="MFS"/>
</dbReference>
<feature type="transmembrane region" description="Helical" evidence="7">
    <location>
        <begin position="161"/>
        <end position="179"/>
    </location>
</feature>
<keyword evidence="10" id="KW-1185">Reference proteome</keyword>
<dbReference type="PANTHER" id="PTHR43791:SF36">
    <property type="entry name" value="TRANSPORTER, PUTATIVE (AFU_ORTHOLOGUE AFUA_6G08340)-RELATED"/>
    <property type="match status" value="1"/>
</dbReference>
<feature type="transmembrane region" description="Helical" evidence="7">
    <location>
        <begin position="130"/>
        <end position="149"/>
    </location>
</feature>
<dbReference type="Gene3D" id="1.20.1250.20">
    <property type="entry name" value="MFS general substrate transporter like domains"/>
    <property type="match status" value="2"/>
</dbReference>
<dbReference type="GO" id="GO:0022857">
    <property type="term" value="F:transmembrane transporter activity"/>
    <property type="evidence" value="ECO:0007669"/>
    <property type="project" value="InterPro"/>
</dbReference>
<dbReference type="PROSITE" id="PS50850">
    <property type="entry name" value="MFS"/>
    <property type="match status" value="1"/>
</dbReference>
<reference evidence="9" key="1">
    <citation type="journal article" date="2022" name="IScience">
        <title>Evolution of zygomycete secretomes and the origins of terrestrial fungal ecologies.</title>
        <authorList>
            <person name="Chang Y."/>
            <person name="Wang Y."/>
            <person name="Mondo S."/>
            <person name="Ahrendt S."/>
            <person name="Andreopoulos W."/>
            <person name="Barry K."/>
            <person name="Beard J."/>
            <person name="Benny G.L."/>
            <person name="Blankenship S."/>
            <person name="Bonito G."/>
            <person name="Cuomo C."/>
            <person name="Desiro A."/>
            <person name="Gervers K.A."/>
            <person name="Hundley H."/>
            <person name="Kuo A."/>
            <person name="LaButti K."/>
            <person name="Lang B.F."/>
            <person name="Lipzen A."/>
            <person name="O'Donnell K."/>
            <person name="Pangilinan J."/>
            <person name="Reynolds N."/>
            <person name="Sandor L."/>
            <person name="Smith M.E."/>
            <person name="Tsang A."/>
            <person name="Grigoriev I.V."/>
            <person name="Stajich J.E."/>
            <person name="Spatafora J.W."/>
        </authorList>
    </citation>
    <scope>NUCLEOTIDE SEQUENCE</scope>
    <source>
        <strain evidence="9">RSA 2281</strain>
    </source>
</reference>
<feature type="transmembrane region" description="Helical" evidence="7">
    <location>
        <begin position="224"/>
        <end position="246"/>
    </location>
</feature>
<evidence type="ECO:0000256" key="1">
    <source>
        <dbReference type="ARBA" id="ARBA00004141"/>
    </source>
</evidence>
<dbReference type="Pfam" id="PF07690">
    <property type="entry name" value="MFS_1"/>
    <property type="match status" value="1"/>
</dbReference>
<feature type="transmembrane region" description="Helical" evidence="7">
    <location>
        <begin position="421"/>
        <end position="440"/>
    </location>
</feature>
<evidence type="ECO:0000256" key="2">
    <source>
        <dbReference type="ARBA" id="ARBA00022448"/>
    </source>
</evidence>
<feature type="region of interest" description="Disordered" evidence="6">
    <location>
        <begin position="1"/>
        <end position="26"/>
    </location>
</feature>
<feature type="compositionally biased region" description="Low complexity" evidence="6">
    <location>
        <begin position="8"/>
        <end position="19"/>
    </location>
</feature>
<feature type="transmembrane region" description="Helical" evidence="7">
    <location>
        <begin position="191"/>
        <end position="212"/>
    </location>
</feature>
<feature type="transmembrane region" description="Helical" evidence="7">
    <location>
        <begin position="65"/>
        <end position="81"/>
    </location>
</feature>
<dbReference type="SUPFAM" id="SSF103473">
    <property type="entry name" value="MFS general substrate transporter"/>
    <property type="match status" value="1"/>
</dbReference>
<dbReference type="InterPro" id="IPR020846">
    <property type="entry name" value="MFS_dom"/>
</dbReference>
<evidence type="ECO:0000259" key="8">
    <source>
        <dbReference type="PROSITE" id="PS50850"/>
    </source>
</evidence>
<gene>
    <name evidence="9" type="ORF">BDA99DRAFT_559883</name>
</gene>
<feature type="transmembrane region" description="Helical" evidence="7">
    <location>
        <begin position="452"/>
        <end position="474"/>
    </location>
</feature>
<proteinExistence type="predicted"/>
<feature type="transmembrane region" description="Helical" evidence="7">
    <location>
        <begin position="359"/>
        <end position="379"/>
    </location>
</feature>
<dbReference type="EMBL" id="JAIXMP010000013">
    <property type="protein sequence ID" value="KAI9263336.1"/>
    <property type="molecule type" value="Genomic_DNA"/>
</dbReference>
<keyword evidence="5 7" id="KW-0472">Membrane</keyword>
<name>A0AAD5PE09_9FUNG</name>
<keyword evidence="4 7" id="KW-1133">Transmembrane helix</keyword>
<evidence type="ECO:0000256" key="5">
    <source>
        <dbReference type="ARBA" id="ARBA00023136"/>
    </source>
</evidence>
<dbReference type="FunFam" id="1.20.1250.20:FF:000013">
    <property type="entry name" value="MFS general substrate transporter"/>
    <property type="match status" value="1"/>
</dbReference>
<protein>
    <submittedName>
        <fullName evidence="9">Major facilitator superfamily domain-containing protein</fullName>
    </submittedName>
</protein>
<evidence type="ECO:0000256" key="4">
    <source>
        <dbReference type="ARBA" id="ARBA00022989"/>
    </source>
</evidence>
<feature type="transmembrane region" description="Helical" evidence="7">
    <location>
        <begin position="294"/>
        <end position="315"/>
    </location>
</feature>
<dbReference type="FunFam" id="1.20.1250.20:FF:000034">
    <property type="entry name" value="MFS general substrate transporter"/>
    <property type="match status" value="1"/>
</dbReference>
<dbReference type="GO" id="GO:0016020">
    <property type="term" value="C:membrane"/>
    <property type="evidence" value="ECO:0007669"/>
    <property type="project" value="UniProtKB-SubCell"/>
</dbReference>
<feature type="transmembrane region" description="Helical" evidence="7">
    <location>
        <begin position="385"/>
        <end position="409"/>
    </location>
</feature>
<evidence type="ECO:0000313" key="10">
    <source>
        <dbReference type="Proteomes" id="UP001209540"/>
    </source>
</evidence>
<evidence type="ECO:0000256" key="3">
    <source>
        <dbReference type="ARBA" id="ARBA00022692"/>
    </source>
</evidence>
<evidence type="ECO:0000256" key="6">
    <source>
        <dbReference type="SAM" id="MobiDB-lite"/>
    </source>
</evidence>